<comment type="cofactor">
    <cofactor evidence="1">
        <name>Mg(2+)</name>
        <dbReference type="ChEBI" id="CHEBI:18420"/>
    </cofactor>
</comment>
<evidence type="ECO:0000259" key="3">
    <source>
        <dbReference type="PROSITE" id="PS50112"/>
    </source>
</evidence>
<accession>A0A7V7KXZ5</accession>
<dbReference type="GO" id="GO:0005886">
    <property type="term" value="C:plasma membrane"/>
    <property type="evidence" value="ECO:0007669"/>
    <property type="project" value="UniProtKB-SubCell"/>
</dbReference>
<dbReference type="Proteomes" id="UP000463138">
    <property type="component" value="Unassembled WGS sequence"/>
</dbReference>
<dbReference type="Pfam" id="PF00990">
    <property type="entry name" value="GGDEF"/>
    <property type="match status" value="1"/>
</dbReference>
<evidence type="ECO:0000313" key="6">
    <source>
        <dbReference type="Proteomes" id="UP000463138"/>
    </source>
</evidence>
<protein>
    <submittedName>
        <fullName evidence="5">Diguanylate cyclase</fullName>
    </submittedName>
</protein>
<dbReference type="PROSITE" id="PS50112">
    <property type="entry name" value="PAS"/>
    <property type="match status" value="1"/>
</dbReference>
<dbReference type="InterPro" id="IPR052163">
    <property type="entry name" value="DGC-Regulatory_Protein"/>
</dbReference>
<dbReference type="Gene3D" id="3.30.450.20">
    <property type="entry name" value="PAS domain"/>
    <property type="match status" value="1"/>
</dbReference>
<comment type="subcellular location">
    <subcellularLocation>
        <location evidence="2">Cell inner membrane</location>
    </subcellularLocation>
</comment>
<gene>
    <name evidence="5" type="ORF">DT594_10090</name>
</gene>
<dbReference type="CDD" id="cd01949">
    <property type="entry name" value="GGDEF"/>
    <property type="match status" value="1"/>
</dbReference>
<reference evidence="5 6" key="1">
    <citation type="submission" date="2018-07" db="EMBL/GenBank/DDBJ databases">
        <title>Pseudomonas laoshanensis sp. nov., isolated from soil.</title>
        <authorList>
            <person name="Sun J."/>
            <person name="Yu L."/>
            <person name="Wang M."/>
            <person name="Zhang C."/>
        </authorList>
    </citation>
    <scope>NUCLEOTIDE SEQUENCE [LARGE SCALE GENOMIC DNA]</scope>
    <source>
        <strain evidence="5 6">Y22</strain>
    </source>
</reference>
<dbReference type="Gene3D" id="3.30.70.270">
    <property type="match status" value="1"/>
</dbReference>
<dbReference type="PROSITE" id="PS50887">
    <property type="entry name" value="GGDEF"/>
    <property type="match status" value="1"/>
</dbReference>
<dbReference type="Pfam" id="PF13426">
    <property type="entry name" value="PAS_9"/>
    <property type="match status" value="1"/>
</dbReference>
<dbReference type="InterPro" id="IPR029016">
    <property type="entry name" value="GAF-like_dom_sf"/>
</dbReference>
<organism evidence="5 6">
    <name type="scientific">Halopseudomonas laoshanensis</name>
    <dbReference type="NCBI Taxonomy" id="2268758"/>
    <lineage>
        <taxon>Bacteria</taxon>
        <taxon>Pseudomonadati</taxon>
        <taxon>Pseudomonadota</taxon>
        <taxon>Gammaproteobacteria</taxon>
        <taxon>Pseudomonadales</taxon>
        <taxon>Pseudomonadaceae</taxon>
        <taxon>Halopseudomonas</taxon>
    </lineage>
</organism>
<dbReference type="AlphaFoldDB" id="A0A7V7KXZ5"/>
<dbReference type="Pfam" id="PF13185">
    <property type="entry name" value="GAF_2"/>
    <property type="match status" value="1"/>
</dbReference>
<dbReference type="CDD" id="cd00130">
    <property type="entry name" value="PAS"/>
    <property type="match status" value="1"/>
</dbReference>
<dbReference type="FunFam" id="3.30.70.270:FF:000001">
    <property type="entry name" value="Diguanylate cyclase domain protein"/>
    <property type="match status" value="1"/>
</dbReference>
<dbReference type="InterPro" id="IPR043128">
    <property type="entry name" value="Rev_trsase/Diguanyl_cyclase"/>
</dbReference>
<dbReference type="InterPro" id="IPR000014">
    <property type="entry name" value="PAS"/>
</dbReference>
<dbReference type="PANTHER" id="PTHR46663">
    <property type="entry name" value="DIGUANYLATE CYCLASE DGCT-RELATED"/>
    <property type="match status" value="1"/>
</dbReference>
<feature type="domain" description="GGDEF" evidence="4">
    <location>
        <begin position="306"/>
        <end position="439"/>
    </location>
</feature>
<dbReference type="OrthoDB" id="9812260at2"/>
<dbReference type="EMBL" id="QOVF01000002">
    <property type="protein sequence ID" value="KAA0695176.1"/>
    <property type="molecule type" value="Genomic_DNA"/>
</dbReference>
<sequence length="448" mass="50312">MDLLLDAICVVDPQGRFVYISGACERIFGYTCEELVGTSMMDLVYPDDREKTLATAREVMLGQQKNHFENRYVRKDGQIVHIMWSASWSEEEQLRVAVAHDVTEQKKTEALQAAVYAISEAANSAEDLAALFLLIHQIVARLLPLNLFCVALREEDTGSLNFPYYADQHSSPDARESVDARTLGAEIITSSAPLLLTADTPADDIGLRALSDTSSLNWLGVPLIATRGTFGALLLHSSSTTQRYTSRDLELLHYVSTQIASAVQRMQMQSRLQFLSHYDHLTELPNRTLLFDRMEQALARARRENGKVSLLYLDLDKFKQVNDTYGHGVGDQLLRAVADRLRQCVREVDTVSRVGGDEFVILLEDINQPEHALLVAEKVRAQLNMPFHLAEHSLMMIPSIGIALYPEHADEQNELLNLADRAMYYAKQSGGNRFEIAVKKDRSDNMGR</sequence>
<dbReference type="InterPro" id="IPR035965">
    <property type="entry name" value="PAS-like_dom_sf"/>
</dbReference>
<dbReference type="SMART" id="SM00065">
    <property type="entry name" value="GAF"/>
    <property type="match status" value="1"/>
</dbReference>
<evidence type="ECO:0000256" key="2">
    <source>
        <dbReference type="ARBA" id="ARBA00004533"/>
    </source>
</evidence>
<dbReference type="SUPFAM" id="SSF55781">
    <property type="entry name" value="GAF domain-like"/>
    <property type="match status" value="1"/>
</dbReference>
<keyword evidence="6" id="KW-1185">Reference proteome</keyword>
<name>A0A7V7KXZ5_9GAMM</name>
<dbReference type="SUPFAM" id="SSF55785">
    <property type="entry name" value="PYP-like sensor domain (PAS domain)"/>
    <property type="match status" value="1"/>
</dbReference>
<dbReference type="SMART" id="SM00267">
    <property type="entry name" value="GGDEF"/>
    <property type="match status" value="1"/>
</dbReference>
<dbReference type="Gene3D" id="3.30.450.40">
    <property type="match status" value="1"/>
</dbReference>
<dbReference type="InterPro" id="IPR000160">
    <property type="entry name" value="GGDEF_dom"/>
</dbReference>
<dbReference type="GO" id="GO:0003824">
    <property type="term" value="F:catalytic activity"/>
    <property type="evidence" value="ECO:0007669"/>
    <property type="project" value="UniProtKB-ARBA"/>
</dbReference>
<dbReference type="SUPFAM" id="SSF55073">
    <property type="entry name" value="Nucleotide cyclase"/>
    <property type="match status" value="1"/>
</dbReference>
<evidence type="ECO:0000259" key="4">
    <source>
        <dbReference type="PROSITE" id="PS50887"/>
    </source>
</evidence>
<dbReference type="InterPro" id="IPR029787">
    <property type="entry name" value="Nucleotide_cyclase"/>
</dbReference>
<proteinExistence type="predicted"/>
<dbReference type="InterPro" id="IPR003018">
    <property type="entry name" value="GAF"/>
</dbReference>
<dbReference type="NCBIfam" id="TIGR00254">
    <property type="entry name" value="GGDEF"/>
    <property type="match status" value="1"/>
</dbReference>
<feature type="domain" description="PAS" evidence="3">
    <location>
        <begin position="1"/>
        <end position="63"/>
    </location>
</feature>
<dbReference type="SMART" id="SM00091">
    <property type="entry name" value="PAS"/>
    <property type="match status" value="1"/>
</dbReference>
<evidence type="ECO:0000256" key="1">
    <source>
        <dbReference type="ARBA" id="ARBA00001946"/>
    </source>
</evidence>
<dbReference type="PANTHER" id="PTHR46663:SF3">
    <property type="entry name" value="SLL0267 PROTEIN"/>
    <property type="match status" value="1"/>
</dbReference>
<dbReference type="NCBIfam" id="TIGR00229">
    <property type="entry name" value="sensory_box"/>
    <property type="match status" value="1"/>
</dbReference>
<comment type="caution">
    <text evidence="5">The sequence shown here is derived from an EMBL/GenBank/DDBJ whole genome shotgun (WGS) entry which is preliminary data.</text>
</comment>
<evidence type="ECO:0000313" key="5">
    <source>
        <dbReference type="EMBL" id="KAA0695176.1"/>
    </source>
</evidence>